<gene>
    <name evidence="5" type="ORF">RD110_25110</name>
</gene>
<comment type="similarity">
    <text evidence="1">Belongs to the Gfo/Idh/MocA family.</text>
</comment>
<protein>
    <recommendedName>
        <fullName evidence="7">Oxidoreductase</fullName>
    </recommendedName>
</protein>
<feature type="domain" description="GFO/IDH/MocA-like oxidoreductase" evidence="4">
    <location>
        <begin position="149"/>
        <end position="268"/>
    </location>
</feature>
<evidence type="ECO:0000256" key="2">
    <source>
        <dbReference type="ARBA" id="ARBA00023002"/>
    </source>
</evidence>
<dbReference type="Gene3D" id="3.30.360.10">
    <property type="entry name" value="Dihydrodipicolinate Reductase, domain 2"/>
    <property type="match status" value="1"/>
</dbReference>
<evidence type="ECO:0008006" key="7">
    <source>
        <dbReference type="Google" id="ProtNLM"/>
    </source>
</evidence>
<accession>A0A1P8K243</accession>
<organism evidence="5 6">
    <name type="scientific">Rhodoferax koreensis</name>
    <dbReference type="NCBI Taxonomy" id="1842727"/>
    <lineage>
        <taxon>Bacteria</taxon>
        <taxon>Pseudomonadati</taxon>
        <taxon>Pseudomonadota</taxon>
        <taxon>Betaproteobacteria</taxon>
        <taxon>Burkholderiales</taxon>
        <taxon>Comamonadaceae</taxon>
        <taxon>Rhodoferax</taxon>
    </lineage>
</organism>
<dbReference type="Pfam" id="PF22725">
    <property type="entry name" value="GFO_IDH_MocA_C3"/>
    <property type="match status" value="1"/>
</dbReference>
<dbReference type="GO" id="GO:0000166">
    <property type="term" value="F:nucleotide binding"/>
    <property type="evidence" value="ECO:0007669"/>
    <property type="project" value="InterPro"/>
</dbReference>
<dbReference type="Pfam" id="PF01408">
    <property type="entry name" value="GFO_IDH_MocA"/>
    <property type="match status" value="1"/>
</dbReference>
<dbReference type="Proteomes" id="UP000186609">
    <property type="component" value="Chromosome"/>
</dbReference>
<dbReference type="EMBL" id="CP019236">
    <property type="protein sequence ID" value="APW40078.1"/>
    <property type="molecule type" value="Genomic_DNA"/>
</dbReference>
<dbReference type="Gene3D" id="3.40.50.720">
    <property type="entry name" value="NAD(P)-binding Rossmann-like Domain"/>
    <property type="match status" value="1"/>
</dbReference>
<dbReference type="InterPro" id="IPR036291">
    <property type="entry name" value="NAD(P)-bd_dom_sf"/>
</dbReference>
<dbReference type="STRING" id="1842727.RD110_25110"/>
<feature type="domain" description="Gfo/Idh/MocA-like oxidoreductase N-terminal" evidence="3">
    <location>
        <begin position="19"/>
        <end position="136"/>
    </location>
</feature>
<dbReference type="AlphaFoldDB" id="A0A1P8K243"/>
<evidence type="ECO:0000259" key="3">
    <source>
        <dbReference type="Pfam" id="PF01408"/>
    </source>
</evidence>
<keyword evidence="2" id="KW-0560">Oxidoreductase</keyword>
<keyword evidence="6" id="KW-1185">Reference proteome</keyword>
<dbReference type="InterPro" id="IPR050984">
    <property type="entry name" value="Gfo/Idh/MocA_domain"/>
</dbReference>
<evidence type="ECO:0000313" key="5">
    <source>
        <dbReference type="EMBL" id="APW40078.1"/>
    </source>
</evidence>
<dbReference type="InterPro" id="IPR000683">
    <property type="entry name" value="Gfo/Idh/MocA-like_OxRdtase_N"/>
</dbReference>
<name>A0A1P8K243_9BURK</name>
<proteinExistence type="inferred from homology"/>
<dbReference type="GO" id="GO:0016491">
    <property type="term" value="F:oxidoreductase activity"/>
    <property type="evidence" value="ECO:0007669"/>
    <property type="project" value="UniProtKB-KW"/>
</dbReference>
<reference evidence="5 6" key="1">
    <citation type="submission" date="2017-01" db="EMBL/GenBank/DDBJ databases">
        <authorList>
            <person name="Mah S.A."/>
            <person name="Swanson W.J."/>
            <person name="Moy G.W."/>
            <person name="Vacquier V.D."/>
        </authorList>
    </citation>
    <scope>NUCLEOTIDE SEQUENCE [LARGE SCALE GENOMIC DNA]</scope>
    <source>
        <strain evidence="5 6">DCY110</strain>
    </source>
</reference>
<dbReference type="PANTHER" id="PTHR22604">
    <property type="entry name" value="OXIDOREDUCTASES"/>
    <property type="match status" value="1"/>
</dbReference>
<evidence type="ECO:0000259" key="4">
    <source>
        <dbReference type="Pfam" id="PF22725"/>
    </source>
</evidence>
<evidence type="ECO:0000256" key="1">
    <source>
        <dbReference type="ARBA" id="ARBA00010928"/>
    </source>
</evidence>
<dbReference type="InterPro" id="IPR055170">
    <property type="entry name" value="GFO_IDH_MocA-like_dom"/>
</dbReference>
<dbReference type="SUPFAM" id="SSF55347">
    <property type="entry name" value="Glyceraldehyde-3-phosphate dehydrogenase-like, C-terminal domain"/>
    <property type="match status" value="1"/>
</dbReference>
<dbReference type="PANTHER" id="PTHR22604:SF105">
    <property type="entry name" value="TRANS-1,2-DIHYDROBENZENE-1,2-DIOL DEHYDROGENASE"/>
    <property type="match status" value="1"/>
</dbReference>
<dbReference type="KEGG" id="rhy:RD110_25110"/>
<sequence length="357" mass="38651">MRATRVPPPDGDTMARTTIHWGVLGAAAIATQRTMPALQLAPSATLMALASRDLAKGQAAAQALGIPKVYASYDALLDDPEIDAVYVPLPNQLHFEWSVRALEAGKHVLCEKPLCLTADQVQQLCEVRDRTGKHIEEGFGFRNHPQWARFDELLAADAIGPVRAAHATLAKQFLDPKDVRNDPNAGGGALYDLGSYAVSACNLVFKRPPLRVVAALEYDPVFRIDRVSSALLDYGDAHAALTVATQAGPDGWGTHQQLSVLGGHGWLRFDFPYAQARPTACHIEVGDHTSVGYFPNQSLEFEPVNQYVLQVERFSRLLLGQAVPSWPIEDALGTLRTIEALFASSRSGGWVALPTGG</sequence>
<evidence type="ECO:0000313" key="6">
    <source>
        <dbReference type="Proteomes" id="UP000186609"/>
    </source>
</evidence>
<dbReference type="SUPFAM" id="SSF51735">
    <property type="entry name" value="NAD(P)-binding Rossmann-fold domains"/>
    <property type="match status" value="1"/>
</dbReference>